<evidence type="ECO:0000313" key="4">
    <source>
        <dbReference type="EMBL" id="COV84748.1"/>
    </source>
</evidence>
<evidence type="ECO:0000313" key="8">
    <source>
        <dbReference type="Proteomes" id="UP000049023"/>
    </source>
</evidence>
<accession>A0A0T9ZJ86</accession>
<gene>
    <name evidence="3" type="ORF">ERS007679_00230</name>
    <name evidence="4" type="ORF">ERS007741_00789</name>
    <name evidence="1" type="ORF">ERS027646_01018</name>
    <name evidence="2" type="ORF">ERS027661_03852</name>
</gene>
<dbReference type="AlphaFoldDB" id="A0A0T9ZJ86"/>
<evidence type="ECO:0000313" key="5">
    <source>
        <dbReference type="Proteomes" id="UP000045842"/>
    </source>
</evidence>
<reference evidence="5 6" key="1">
    <citation type="submission" date="2015-03" db="EMBL/GenBank/DDBJ databases">
        <authorList>
            <consortium name="Pathogen Informatics"/>
        </authorList>
    </citation>
    <scope>NUCLEOTIDE SEQUENCE [LARGE SCALE GENOMIC DNA]</scope>
    <source>
        <strain evidence="1 7">Bir 172</strain>
        <strain evidence="2 8">Bir 187</strain>
        <strain evidence="3 5">G09801536</strain>
        <strain evidence="4 6">P00601463</strain>
    </source>
</reference>
<name>A0A0T9ZJ86_MYCTX</name>
<evidence type="ECO:0000313" key="3">
    <source>
        <dbReference type="EMBL" id="COU72312.1"/>
    </source>
</evidence>
<dbReference type="EMBL" id="CNFU01001108">
    <property type="protein sequence ID" value="CKT03570.1"/>
    <property type="molecule type" value="Genomic_DNA"/>
</dbReference>
<evidence type="ECO:0000313" key="7">
    <source>
        <dbReference type="Proteomes" id="UP000048948"/>
    </source>
</evidence>
<dbReference type="EMBL" id="CSAD01000015">
    <property type="protein sequence ID" value="COU72312.1"/>
    <property type="molecule type" value="Genomic_DNA"/>
</dbReference>
<evidence type="ECO:0000313" key="2">
    <source>
        <dbReference type="EMBL" id="CKT03570.1"/>
    </source>
</evidence>
<dbReference type="EMBL" id="CHKL01000054">
    <property type="protein sequence ID" value="COV84748.1"/>
    <property type="molecule type" value="Genomic_DNA"/>
</dbReference>
<organism evidence="3 5">
    <name type="scientific">Mycobacterium tuberculosis</name>
    <dbReference type="NCBI Taxonomy" id="1773"/>
    <lineage>
        <taxon>Bacteria</taxon>
        <taxon>Bacillati</taxon>
        <taxon>Actinomycetota</taxon>
        <taxon>Actinomycetes</taxon>
        <taxon>Mycobacteriales</taxon>
        <taxon>Mycobacteriaceae</taxon>
        <taxon>Mycobacterium</taxon>
        <taxon>Mycobacterium tuberculosis complex</taxon>
    </lineage>
</organism>
<dbReference type="Proteomes" id="UP000048948">
    <property type="component" value="Unassembled WGS sequence"/>
</dbReference>
<evidence type="ECO:0000313" key="6">
    <source>
        <dbReference type="Proteomes" id="UP000048600"/>
    </source>
</evidence>
<protein>
    <submittedName>
        <fullName evidence="3">Uncharacterized protein</fullName>
    </submittedName>
</protein>
<sequence>MKPRSCSATAEMFAQIRSRAALWVRSCAKTTFVSRTRPTIWSVRLASTPVALAALASRLRSWLSRSSRVWASRATPCMALRKCAGVSAKVCARVASDSDSRSVCNPLIVAAKSPRASGSW</sequence>
<dbReference type="Proteomes" id="UP000049023">
    <property type="component" value="Unassembled WGS sequence"/>
</dbReference>
<evidence type="ECO:0000313" key="1">
    <source>
        <dbReference type="EMBL" id="CKR96392.1"/>
    </source>
</evidence>
<dbReference type="Proteomes" id="UP000048600">
    <property type="component" value="Unassembled WGS sequence"/>
</dbReference>
<dbReference type="Proteomes" id="UP000045842">
    <property type="component" value="Unassembled WGS sequence"/>
</dbReference>
<proteinExistence type="predicted"/>
<dbReference type="EMBL" id="CNGE01000129">
    <property type="protein sequence ID" value="CKR96392.1"/>
    <property type="molecule type" value="Genomic_DNA"/>
</dbReference>